<accession>A0A4C2A444</accession>
<evidence type="ECO:0000313" key="2">
    <source>
        <dbReference type="Proteomes" id="UP000299102"/>
    </source>
</evidence>
<sequence length="207" mass="21763">MVYVPRGVIGSANEAIAGKLKLHAFGSFITQTDSDAGIQHLGGTKSAATLKPVGVSSTPAYRSARPVSSFIPATAPCADGSSISPCPRGVAKAPISCPNVSVASDAVLGTLRPAAVGPRAERPSWLSKRLFRTAIAMETLTVRRTGNCIADAAIIKRVLVETYDLLRVQSSPYGAVTATGRRSRGTIVGQRVRRMRGFVPSFFFCSV</sequence>
<organism evidence="1 2">
    <name type="scientific">Eumeta variegata</name>
    <name type="common">Bagworm moth</name>
    <name type="synonym">Eumeta japonica</name>
    <dbReference type="NCBI Taxonomy" id="151549"/>
    <lineage>
        <taxon>Eukaryota</taxon>
        <taxon>Metazoa</taxon>
        <taxon>Ecdysozoa</taxon>
        <taxon>Arthropoda</taxon>
        <taxon>Hexapoda</taxon>
        <taxon>Insecta</taxon>
        <taxon>Pterygota</taxon>
        <taxon>Neoptera</taxon>
        <taxon>Endopterygota</taxon>
        <taxon>Lepidoptera</taxon>
        <taxon>Glossata</taxon>
        <taxon>Ditrysia</taxon>
        <taxon>Tineoidea</taxon>
        <taxon>Psychidae</taxon>
        <taxon>Oiketicinae</taxon>
        <taxon>Eumeta</taxon>
    </lineage>
</organism>
<gene>
    <name evidence="1" type="ORF">EVAR_65894_1</name>
</gene>
<protein>
    <submittedName>
        <fullName evidence="1">Uncharacterized protein</fullName>
    </submittedName>
</protein>
<proteinExistence type="predicted"/>
<dbReference type="Proteomes" id="UP000299102">
    <property type="component" value="Unassembled WGS sequence"/>
</dbReference>
<comment type="caution">
    <text evidence="1">The sequence shown here is derived from an EMBL/GenBank/DDBJ whole genome shotgun (WGS) entry which is preliminary data.</text>
</comment>
<dbReference type="EMBL" id="BGZK01002515">
    <property type="protein sequence ID" value="GBP94532.1"/>
    <property type="molecule type" value="Genomic_DNA"/>
</dbReference>
<dbReference type="AlphaFoldDB" id="A0A4C2A444"/>
<keyword evidence="2" id="KW-1185">Reference proteome</keyword>
<name>A0A4C2A444_EUMVA</name>
<reference evidence="1 2" key="1">
    <citation type="journal article" date="2019" name="Commun. Biol.">
        <title>The bagworm genome reveals a unique fibroin gene that provides high tensile strength.</title>
        <authorList>
            <person name="Kono N."/>
            <person name="Nakamura H."/>
            <person name="Ohtoshi R."/>
            <person name="Tomita M."/>
            <person name="Numata K."/>
            <person name="Arakawa K."/>
        </authorList>
    </citation>
    <scope>NUCLEOTIDE SEQUENCE [LARGE SCALE GENOMIC DNA]</scope>
</reference>
<evidence type="ECO:0000313" key="1">
    <source>
        <dbReference type="EMBL" id="GBP94532.1"/>
    </source>
</evidence>